<dbReference type="InterPro" id="IPR037066">
    <property type="entry name" value="Plug_dom_sf"/>
</dbReference>
<dbReference type="GO" id="GO:0009279">
    <property type="term" value="C:cell outer membrane"/>
    <property type="evidence" value="ECO:0007669"/>
    <property type="project" value="UniProtKB-SubCell"/>
</dbReference>
<feature type="signal peptide" evidence="14">
    <location>
        <begin position="1"/>
        <end position="28"/>
    </location>
</feature>
<organism evidence="17 18">
    <name type="scientific">Sulfurisoma sediminicola</name>
    <dbReference type="NCBI Taxonomy" id="1381557"/>
    <lineage>
        <taxon>Bacteria</taxon>
        <taxon>Pseudomonadati</taxon>
        <taxon>Pseudomonadota</taxon>
        <taxon>Betaproteobacteria</taxon>
        <taxon>Nitrosomonadales</taxon>
        <taxon>Sterolibacteriaceae</taxon>
        <taxon>Sulfurisoma</taxon>
    </lineage>
</organism>
<keyword evidence="8 13" id="KW-0798">TonB box</keyword>
<dbReference type="PROSITE" id="PS52016">
    <property type="entry name" value="TONB_DEPENDENT_REC_3"/>
    <property type="match status" value="1"/>
</dbReference>
<comment type="caution">
    <text evidence="17">The sequence shown here is derived from an EMBL/GenBank/DDBJ whole genome shotgun (WGS) entry which is preliminary data.</text>
</comment>
<evidence type="ECO:0000256" key="12">
    <source>
        <dbReference type="PROSITE-ProRule" id="PRU01360"/>
    </source>
</evidence>
<evidence type="ECO:0000259" key="16">
    <source>
        <dbReference type="Pfam" id="PF07715"/>
    </source>
</evidence>
<dbReference type="InterPro" id="IPR039426">
    <property type="entry name" value="TonB-dep_rcpt-like"/>
</dbReference>
<keyword evidence="5 12" id="KW-0812">Transmembrane</keyword>
<keyword evidence="11 12" id="KW-0998">Cell outer membrane</keyword>
<dbReference type="PANTHER" id="PTHR30069">
    <property type="entry name" value="TONB-DEPENDENT OUTER MEMBRANE RECEPTOR"/>
    <property type="match status" value="1"/>
</dbReference>
<dbReference type="Pfam" id="PF00593">
    <property type="entry name" value="TonB_dep_Rec_b-barrel"/>
    <property type="match status" value="1"/>
</dbReference>
<evidence type="ECO:0000259" key="15">
    <source>
        <dbReference type="Pfam" id="PF00593"/>
    </source>
</evidence>
<comment type="similarity">
    <text evidence="2 12 13">Belongs to the TonB-dependent receptor family.</text>
</comment>
<keyword evidence="9 12" id="KW-0472">Membrane</keyword>
<evidence type="ECO:0000256" key="6">
    <source>
        <dbReference type="ARBA" id="ARBA00022729"/>
    </source>
</evidence>
<keyword evidence="18" id="KW-1185">Reference proteome</keyword>
<dbReference type="InterPro" id="IPR012910">
    <property type="entry name" value="Plug_dom"/>
</dbReference>
<dbReference type="Gene3D" id="2.170.130.10">
    <property type="entry name" value="TonB-dependent receptor, plug domain"/>
    <property type="match status" value="1"/>
</dbReference>
<evidence type="ECO:0000256" key="5">
    <source>
        <dbReference type="ARBA" id="ARBA00022692"/>
    </source>
</evidence>
<evidence type="ECO:0000256" key="11">
    <source>
        <dbReference type="ARBA" id="ARBA00023237"/>
    </source>
</evidence>
<evidence type="ECO:0000256" key="9">
    <source>
        <dbReference type="ARBA" id="ARBA00023136"/>
    </source>
</evidence>
<name>A0A497XP35_9PROT</name>
<dbReference type="InterPro" id="IPR000531">
    <property type="entry name" value="Beta-barrel_TonB"/>
</dbReference>
<protein>
    <submittedName>
        <fullName evidence="17">Iron complex outermembrane receptor protein</fullName>
    </submittedName>
</protein>
<reference evidence="17 18" key="1">
    <citation type="submission" date="2018-10" db="EMBL/GenBank/DDBJ databases">
        <title>Genomic Encyclopedia of Type Strains, Phase IV (KMG-IV): sequencing the most valuable type-strain genomes for metagenomic binning, comparative biology and taxonomic classification.</title>
        <authorList>
            <person name="Goeker M."/>
        </authorList>
    </citation>
    <scope>NUCLEOTIDE SEQUENCE [LARGE SCALE GENOMIC DNA]</scope>
    <source>
        <strain evidence="17 18">DSM 26916</strain>
    </source>
</reference>
<feature type="domain" description="TonB-dependent receptor-like beta-barrel" evidence="15">
    <location>
        <begin position="268"/>
        <end position="625"/>
    </location>
</feature>
<evidence type="ECO:0000256" key="7">
    <source>
        <dbReference type="ARBA" id="ARBA00023065"/>
    </source>
</evidence>
<evidence type="ECO:0000256" key="8">
    <source>
        <dbReference type="ARBA" id="ARBA00023077"/>
    </source>
</evidence>
<dbReference type="AlphaFoldDB" id="A0A497XP35"/>
<evidence type="ECO:0000313" key="17">
    <source>
        <dbReference type="EMBL" id="RLJ68138.1"/>
    </source>
</evidence>
<dbReference type="EMBL" id="RCCI01000004">
    <property type="protein sequence ID" value="RLJ68138.1"/>
    <property type="molecule type" value="Genomic_DNA"/>
</dbReference>
<dbReference type="GO" id="GO:0006811">
    <property type="term" value="P:monoatomic ion transport"/>
    <property type="evidence" value="ECO:0007669"/>
    <property type="project" value="UniProtKB-KW"/>
</dbReference>
<evidence type="ECO:0000256" key="4">
    <source>
        <dbReference type="ARBA" id="ARBA00022452"/>
    </source>
</evidence>
<keyword evidence="10 17" id="KW-0675">Receptor</keyword>
<evidence type="ECO:0000256" key="14">
    <source>
        <dbReference type="SAM" id="SignalP"/>
    </source>
</evidence>
<dbReference type="InterPro" id="IPR036942">
    <property type="entry name" value="Beta-barrel_TonB_sf"/>
</dbReference>
<dbReference type="RefSeq" id="WP_121240062.1">
    <property type="nucleotide sequence ID" value="NZ_BHVV01000001.1"/>
</dbReference>
<feature type="chain" id="PRO_5019819963" evidence="14">
    <location>
        <begin position="29"/>
        <end position="666"/>
    </location>
</feature>
<evidence type="ECO:0000256" key="13">
    <source>
        <dbReference type="RuleBase" id="RU003357"/>
    </source>
</evidence>
<proteinExistence type="inferred from homology"/>
<gene>
    <name evidence="17" type="ORF">DFR35_0692</name>
</gene>
<keyword evidence="6 14" id="KW-0732">Signal</keyword>
<dbReference type="Gene3D" id="2.40.170.20">
    <property type="entry name" value="TonB-dependent receptor, beta-barrel domain"/>
    <property type="match status" value="1"/>
</dbReference>
<evidence type="ECO:0000256" key="3">
    <source>
        <dbReference type="ARBA" id="ARBA00022448"/>
    </source>
</evidence>
<evidence type="ECO:0000256" key="2">
    <source>
        <dbReference type="ARBA" id="ARBA00009810"/>
    </source>
</evidence>
<feature type="domain" description="TonB-dependent receptor plug" evidence="16">
    <location>
        <begin position="59"/>
        <end position="167"/>
    </location>
</feature>
<keyword evidence="4 12" id="KW-1134">Transmembrane beta strand</keyword>
<evidence type="ECO:0000256" key="10">
    <source>
        <dbReference type="ARBA" id="ARBA00023170"/>
    </source>
</evidence>
<accession>A0A497XP35</accession>
<keyword evidence="7" id="KW-0406">Ion transport</keyword>
<evidence type="ECO:0000313" key="18">
    <source>
        <dbReference type="Proteomes" id="UP000268908"/>
    </source>
</evidence>
<dbReference type="Proteomes" id="UP000268908">
    <property type="component" value="Unassembled WGS sequence"/>
</dbReference>
<evidence type="ECO:0000256" key="1">
    <source>
        <dbReference type="ARBA" id="ARBA00004571"/>
    </source>
</evidence>
<dbReference type="PANTHER" id="PTHR30069:SF53">
    <property type="entry name" value="COLICIN I RECEPTOR-RELATED"/>
    <property type="match status" value="1"/>
</dbReference>
<dbReference type="SUPFAM" id="SSF56935">
    <property type="entry name" value="Porins"/>
    <property type="match status" value="1"/>
</dbReference>
<keyword evidence="3 12" id="KW-0813">Transport</keyword>
<dbReference type="GO" id="GO:0015889">
    <property type="term" value="P:cobalamin transport"/>
    <property type="evidence" value="ECO:0007669"/>
    <property type="project" value="TreeGrafter"/>
</dbReference>
<comment type="subcellular location">
    <subcellularLocation>
        <location evidence="1 12">Cell outer membrane</location>
        <topology evidence="1 12">Multi-pass membrane protein</topology>
    </subcellularLocation>
</comment>
<dbReference type="Pfam" id="PF07715">
    <property type="entry name" value="Plug"/>
    <property type="match status" value="1"/>
</dbReference>
<dbReference type="OrthoDB" id="183532at2"/>
<sequence>MKIARFIPANACLPAVLAALAFPSIVAAAAHDLTELPLEDLLKVEVVSASKYPQSGTAAPSAVTVVSREDIRRFGWRTLSELLAAQRGFHAIYDRSYRYLGVRGFAPPGDYNNRILFLVDGMRVNDNIYDSVLAGEEFPLDLDLIERVEIVRGPGASIYGGNALFGVVNLVMRNGASFDGAELAADAGSRRTSRLRASAGKRSGDVEWMASASGFDSRGGQYEFPDVAPGVTSPDGADAERQQRFLGRLRLGEWQGTLMHSQRYKHVPSGSYGTIPGDDGHREDDGYTLGELAAKHRFGEHNELDFRLFGGQYRYDSTLPYDYSASGGPSRMINRDKQRGEWWGSEARLTSTAWAGQKWVVGLAYTGNTRQYQRNADDDGTVYLDTDATSHRTGIYAQDEITLGAATTLMLGLRHDVAEDSKRFTSPRLALVHQLDPANTVKLLYGTAYRNANAYERQYVPAGLYGNPDLGAERMQTLEAVWESRLGEGTRFAGSLYRYRVRDPISLDPVTQINVNAADVWGNGVELELERRWQGGAMLRGSYSGQFLREDGLRPDNAPAGLVQVNAGLPLGSDGWYAALELRGLAARKAASNTADIGGHGIANFTLSYRPRSSAWDLSASVYNLFDKRYDDPAPVDTALTAITGIVRERFAQDGRTFRLKAVARF</sequence>